<dbReference type="InterPro" id="IPR045254">
    <property type="entry name" value="Nit1/2_C-N_Hydrolase"/>
</dbReference>
<reference evidence="5" key="1">
    <citation type="journal article" date="2019" name="Int. J. Syst. Evol. Microbiol.">
        <title>The Global Catalogue of Microorganisms (GCM) 10K type strain sequencing project: providing services to taxonomists for standard genome sequencing and annotation.</title>
        <authorList>
            <consortium name="The Broad Institute Genomics Platform"/>
            <consortium name="The Broad Institute Genome Sequencing Center for Infectious Disease"/>
            <person name="Wu L."/>
            <person name="Ma J."/>
        </authorList>
    </citation>
    <scope>NUCLEOTIDE SEQUENCE [LARGE SCALE GENOMIC DNA]</scope>
    <source>
        <strain evidence="5">NBRC 102146</strain>
    </source>
</reference>
<dbReference type="PANTHER" id="PTHR23088">
    <property type="entry name" value="NITRILASE-RELATED"/>
    <property type="match status" value="1"/>
</dbReference>
<dbReference type="CDD" id="cd07572">
    <property type="entry name" value="nit"/>
    <property type="match status" value="1"/>
</dbReference>
<feature type="domain" description="CN hydrolase" evidence="3">
    <location>
        <begin position="2"/>
        <end position="250"/>
    </location>
</feature>
<dbReference type="InterPro" id="IPR003010">
    <property type="entry name" value="C-N_Hydrolase"/>
</dbReference>
<evidence type="ECO:0000256" key="2">
    <source>
        <dbReference type="ARBA" id="ARBA00022801"/>
    </source>
</evidence>
<name>A0ABQ5Z2I7_9SPHN</name>
<dbReference type="PROSITE" id="PS01227">
    <property type="entry name" value="UPF0012"/>
    <property type="match status" value="1"/>
</dbReference>
<dbReference type="Gene3D" id="3.60.110.10">
    <property type="entry name" value="Carbon-nitrogen hydrolase"/>
    <property type="match status" value="1"/>
</dbReference>
<organism evidence="4 5">
    <name type="scientific">Sphingomonas astaxanthinifaciens DSM 22298</name>
    <dbReference type="NCBI Taxonomy" id="1123267"/>
    <lineage>
        <taxon>Bacteria</taxon>
        <taxon>Pseudomonadati</taxon>
        <taxon>Pseudomonadota</taxon>
        <taxon>Alphaproteobacteria</taxon>
        <taxon>Sphingomonadales</taxon>
        <taxon>Sphingomonadaceae</taxon>
        <taxon>Sphingomonas</taxon>
    </lineage>
</organism>
<evidence type="ECO:0000256" key="1">
    <source>
        <dbReference type="ARBA" id="ARBA00010613"/>
    </source>
</evidence>
<protein>
    <submittedName>
        <fullName evidence="4">Amidohydrolase</fullName>
    </submittedName>
</protein>
<comment type="similarity">
    <text evidence="1">Belongs to the carbon-nitrogen hydrolase superfamily. NIT1/NIT2 family.</text>
</comment>
<dbReference type="SUPFAM" id="SSF56317">
    <property type="entry name" value="Carbon-nitrogen hydrolase"/>
    <property type="match status" value="1"/>
</dbReference>
<accession>A0ABQ5Z2I7</accession>
<sequence>MSRIALFQARTGIDPAQNAAALVETVAAARAGGAAMLFTPEMSGLLDRNRERAAPNLRPQDEDPVLAAVRNAAAREGLWVHLGSLAIRRDDGKLANRAFVIDPSGDIRASYDKLHLFDVDLPTGESWRESASYAPGEGAVVVEGTPVGRLGLTICYDLRFPALFAALAEAGAETIAVPAAFTVPTGRAHWEILLRARAIEAGLFVVAAAQAGRHEDGRETYGHSLVADPWGELVLAMDGAPGLGFADLDLAKIAQVRGRVPALDHRRPIPPVARVD</sequence>
<evidence type="ECO:0000313" key="4">
    <source>
        <dbReference type="EMBL" id="GLR46994.1"/>
    </source>
</evidence>
<dbReference type="PROSITE" id="PS50263">
    <property type="entry name" value="CN_HYDROLASE"/>
    <property type="match status" value="1"/>
</dbReference>
<dbReference type="EMBL" id="BSOO01000005">
    <property type="protein sequence ID" value="GLR46994.1"/>
    <property type="molecule type" value="Genomic_DNA"/>
</dbReference>
<comment type="caution">
    <text evidence="4">The sequence shown here is derived from an EMBL/GenBank/DDBJ whole genome shotgun (WGS) entry which is preliminary data.</text>
</comment>
<proteinExistence type="inferred from homology"/>
<keyword evidence="2" id="KW-0378">Hydrolase</keyword>
<dbReference type="Pfam" id="PF00795">
    <property type="entry name" value="CN_hydrolase"/>
    <property type="match status" value="1"/>
</dbReference>
<evidence type="ECO:0000313" key="5">
    <source>
        <dbReference type="Proteomes" id="UP001156703"/>
    </source>
</evidence>
<dbReference type="PANTHER" id="PTHR23088:SF27">
    <property type="entry name" value="DEAMINATED GLUTATHIONE AMIDASE"/>
    <property type="match status" value="1"/>
</dbReference>
<dbReference type="InterPro" id="IPR001110">
    <property type="entry name" value="UPF0012_CS"/>
</dbReference>
<keyword evidence="5" id="KW-1185">Reference proteome</keyword>
<dbReference type="RefSeq" id="WP_029942197.1">
    <property type="nucleotide sequence ID" value="NZ_BSOO01000005.1"/>
</dbReference>
<gene>
    <name evidence="4" type="ORF">GCM10007925_07050</name>
</gene>
<evidence type="ECO:0000259" key="3">
    <source>
        <dbReference type="PROSITE" id="PS50263"/>
    </source>
</evidence>
<dbReference type="Proteomes" id="UP001156703">
    <property type="component" value="Unassembled WGS sequence"/>
</dbReference>
<dbReference type="InterPro" id="IPR036526">
    <property type="entry name" value="C-N_Hydrolase_sf"/>
</dbReference>